<comment type="catalytic activity">
    <reaction evidence="7 8 9">
        <text>(S)-4-amino-5-oxopentanoate + tRNA(Glu) + NADP(+) = L-glutamyl-tRNA(Glu) + NADPH + H(+)</text>
        <dbReference type="Rhea" id="RHEA:12344"/>
        <dbReference type="Rhea" id="RHEA-COMP:9663"/>
        <dbReference type="Rhea" id="RHEA-COMP:9680"/>
        <dbReference type="ChEBI" id="CHEBI:15378"/>
        <dbReference type="ChEBI" id="CHEBI:57501"/>
        <dbReference type="ChEBI" id="CHEBI:57783"/>
        <dbReference type="ChEBI" id="CHEBI:58349"/>
        <dbReference type="ChEBI" id="CHEBI:78442"/>
        <dbReference type="ChEBI" id="CHEBI:78520"/>
        <dbReference type="EC" id="1.2.1.70"/>
    </reaction>
</comment>
<feature type="binding site" evidence="8">
    <location>
        <begin position="49"/>
        <end position="52"/>
    </location>
    <ligand>
        <name>substrate</name>
    </ligand>
</feature>
<dbReference type="Proteomes" id="UP001560045">
    <property type="component" value="Unassembled WGS sequence"/>
</dbReference>
<name>A0ABV3XAD7_9ACTN</name>
<organism evidence="13 14">
    <name type="scientific">Geodermatophilus maliterrae</name>
    <dbReference type="NCBI Taxonomy" id="3162531"/>
    <lineage>
        <taxon>Bacteria</taxon>
        <taxon>Bacillati</taxon>
        <taxon>Actinomycetota</taxon>
        <taxon>Actinomycetes</taxon>
        <taxon>Geodermatophilales</taxon>
        <taxon>Geodermatophilaceae</taxon>
        <taxon>Geodermatophilus</taxon>
    </lineage>
</organism>
<dbReference type="InterPro" id="IPR000343">
    <property type="entry name" value="4pyrrol_synth_GluRdtase"/>
</dbReference>
<dbReference type="EMBL" id="JBFNXQ010000007">
    <property type="protein sequence ID" value="MEX5717514.1"/>
    <property type="molecule type" value="Genomic_DNA"/>
</dbReference>
<dbReference type="InterPro" id="IPR018214">
    <property type="entry name" value="GluRdtase_CS"/>
</dbReference>
<evidence type="ECO:0000256" key="5">
    <source>
        <dbReference type="ARBA" id="ARBA00023002"/>
    </source>
</evidence>
<dbReference type="SUPFAM" id="SSF51735">
    <property type="entry name" value="NAD(P)-binding Rossmann-fold domains"/>
    <property type="match status" value="1"/>
</dbReference>
<evidence type="ECO:0000256" key="3">
    <source>
        <dbReference type="ARBA" id="ARBA00012970"/>
    </source>
</evidence>
<keyword evidence="6 8" id="KW-0627">Porphyrin biosynthesis</keyword>
<comment type="domain">
    <text evidence="8">Possesses an unusual extended V-shaped dimeric structure with each monomer consisting of three distinct domains arranged along a curved 'spinal' alpha-helix. The N-terminal catalytic domain specifically recognizes the glutamate moiety of the substrate. The second domain is the NADPH-binding domain, and the third C-terminal domain is responsible for dimerization.</text>
</comment>
<evidence type="ECO:0000313" key="13">
    <source>
        <dbReference type="EMBL" id="MEX5717514.1"/>
    </source>
</evidence>
<evidence type="ECO:0000256" key="2">
    <source>
        <dbReference type="ARBA" id="ARBA00005916"/>
    </source>
</evidence>
<evidence type="ECO:0000256" key="8">
    <source>
        <dbReference type="HAMAP-Rule" id="MF_00087"/>
    </source>
</evidence>
<dbReference type="EC" id="1.2.1.70" evidence="3 8"/>
<dbReference type="Pfam" id="PF01488">
    <property type="entry name" value="Shikimate_DH"/>
    <property type="match status" value="1"/>
</dbReference>
<dbReference type="HAMAP" id="MF_00087">
    <property type="entry name" value="Glu_tRNA_reductase"/>
    <property type="match status" value="1"/>
</dbReference>
<feature type="domain" description="Tetrapyrrole biosynthesis glutamyl-tRNA reductase dimerisation" evidence="10">
    <location>
        <begin position="326"/>
        <end position="424"/>
    </location>
</feature>
<dbReference type="NCBIfam" id="NF000744">
    <property type="entry name" value="PRK00045.1-3"/>
    <property type="match status" value="1"/>
</dbReference>
<sequence>MSLLAVGISHQTAPVALLEQFAMGDDDRVKALHELVESDHVSEALVLATCNRVEVFAEVDRFHGGVSEVSRVLARQAGATVEELSPYVTVHYEDQAVAHLFTVAAGLDSMVVGETQVLGQLRAAYALAQEEGTVGRELHPVAQHALRVGKRVHAETGIDRAGASLVTVSLDRAETRIGPLAGRPVLVVGAGSMGALAATTLSRRGALVTVASRSPESAARLAAAVDGGTAELADLPQAIAAADVLVTCTGATGLVVGTDAVATAMAGRAGRPLAVVDLALPRDVDPGVAALPGVHVVDLALLQGERSAGTGHPVAGSVAADDVSAAHALIEAETALLRAERQAAAVAPTVSALRSQAAEVVDAELLRLSTRLPDLDARARSEIARTVRRVVDKLLHEPTVRVKELASTPGGVDYADALRALFGLGIDAEVPADGPRLAEAVTVDPDDLRPGGAS</sequence>
<reference evidence="13 14" key="1">
    <citation type="submission" date="2024-06" db="EMBL/GenBank/DDBJ databases">
        <title>Draft genome sequence of Geodermatophilus badlandi, a novel member of the Geodermatophilaceae isolated from badland sedimentary rocks in the Red desert, Wyoming, USA.</title>
        <authorList>
            <person name="Ben Tekaya S."/>
            <person name="Nouioui I."/>
            <person name="Flores G.M."/>
            <person name="Shaal M.N."/>
            <person name="Bredoire F."/>
            <person name="Basile F."/>
            <person name="Van Diepen L."/>
            <person name="Ward N.L."/>
        </authorList>
    </citation>
    <scope>NUCLEOTIDE SEQUENCE [LARGE SCALE GENOMIC DNA]</scope>
    <source>
        <strain evidence="13 14">WL48A</strain>
    </source>
</reference>
<feature type="domain" description="Glutamyl-tRNA reductase N-terminal" evidence="12">
    <location>
        <begin position="6"/>
        <end position="156"/>
    </location>
</feature>
<dbReference type="InterPro" id="IPR006151">
    <property type="entry name" value="Shikm_DH/Glu-tRNA_Rdtase"/>
</dbReference>
<feature type="active site" description="Nucleophile" evidence="8">
    <location>
        <position position="50"/>
    </location>
</feature>
<comment type="function">
    <text evidence="8">Catalyzes the NADPH-dependent reduction of glutamyl-tRNA(Glu) to glutamate 1-semialdehyde (GSA).</text>
</comment>
<evidence type="ECO:0000256" key="4">
    <source>
        <dbReference type="ARBA" id="ARBA00022857"/>
    </source>
</evidence>
<dbReference type="SUPFAM" id="SSF69742">
    <property type="entry name" value="Glutamyl tRNA-reductase catalytic, N-terminal domain"/>
    <property type="match status" value="1"/>
</dbReference>
<evidence type="ECO:0000259" key="12">
    <source>
        <dbReference type="Pfam" id="PF05201"/>
    </source>
</evidence>
<feature type="site" description="Important for activity" evidence="8">
    <location>
        <position position="99"/>
    </location>
</feature>
<dbReference type="InterPro" id="IPR036343">
    <property type="entry name" value="GluRdtase_N_sf"/>
</dbReference>
<evidence type="ECO:0000256" key="6">
    <source>
        <dbReference type="ARBA" id="ARBA00023244"/>
    </source>
</evidence>
<accession>A0ABV3XAD7</accession>
<comment type="similarity">
    <text evidence="2 8 9">Belongs to the glutamyl-tRNA reductase family.</text>
</comment>
<dbReference type="Gene3D" id="3.40.50.720">
    <property type="entry name" value="NAD(P)-binding Rossmann-like Domain"/>
    <property type="match status" value="1"/>
</dbReference>
<dbReference type="PANTHER" id="PTHR43013">
    <property type="entry name" value="GLUTAMYL-TRNA REDUCTASE"/>
    <property type="match status" value="1"/>
</dbReference>
<evidence type="ECO:0000256" key="7">
    <source>
        <dbReference type="ARBA" id="ARBA00047464"/>
    </source>
</evidence>
<comment type="subunit">
    <text evidence="8">Homodimer.</text>
</comment>
<feature type="binding site" evidence="8">
    <location>
        <begin position="114"/>
        <end position="116"/>
    </location>
    <ligand>
        <name>substrate</name>
    </ligand>
</feature>
<dbReference type="CDD" id="cd05213">
    <property type="entry name" value="NAD_bind_Glutamyl_tRNA_reduct"/>
    <property type="match status" value="1"/>
</dbReference>
<dbReference type="InterPro" id="IPR015896">
    <property type="entry name" value="4pyrrol_synth_GluRdtase_dimer"/>
</dbReference>
<comment type="pathway">
    <text evidence="1 8 9">Porphyrin-containing compound metabolism; protoporphyrin-IX biosynthesis; 5-aminolevulinate from L-glutamyl-tRNA(Glu): step 1/2.</text>
</comment>
<dbReference type="PIRSF" id="PIRSF000445">
    <property type="entry name" value="4pyrrol_synth_GluRdtase"/>
    <property type="match status" value="1"/>
</dbReference>
<dbReference type="Gene3D" id="3.30.460.30">
    <property type="entry name" value="Glutamyl-tRNA reductase, N-terminal domain"/>
    <property type="match status" value="1"/>
</dbReference>
<keyword evidence="5 8" id="KW-0560">Oxidoreductase</keyword>
<dbReference type="Pfam" id="PF05201">
    <property type="entry name" value="GlutR_N"/>
    <property type="match status" value="1"/>
</dbReference>
<feature type="binding site" evidence="8">
    <location>
        <position position="120"/>
    </location>
    <ligand>
        <name>substrate</name>
    </ligand>
</feature>
<evidence type="ECO:0000259" key="10">
    <source>
        <dbReference type="Pfam" id="PF00745"/>
    </source>
</evidence>
<gene>
    <name evidence="8" type="primary">hemA</name>
    <name evidence="13" type="ORF">ABQ292_03920</name>
</gene>
<dbReference type="GO" id="GO:0008883">
    <property type="term" value="F:glutamyl-tRNA reductase activity"/>
    <property type="evidence" value="ECO:0007669"/>
    <property type="project" value="UniProtKB-EC"/>
</dbReference>
<protein>
    <recommendedName>
        <fullName evidence="3 8">Glutamyl-tRNA reductase</fullName>
        <shortName evidence="8">GluTR</shortName>
        <ecNumber evidence="3 8">1.2.1.70</ecNumber>
    </recommendedName>
</protein>
<evidence type="ECO:0000256" key="9">
    <source>
        <dbReference type="RuleBase" id="RU000584"/>
    </source>
</evidence>
<dbReference type="Pfam" id="PF00745">
    <property type="entry name" value="GlutR_dimer"/>
    <property type="match status" value="1"/>
</dbReference>
<evidence type="ECO:0000259" key="11">
    <source>
        <dbReference type="Pfam" id="PF01488"/>
    </source>
</evidence>
<keyword evidence="4 8" id="KW-0521">NADP</keyword>
<dbReference type="InterPro" id="IPR036291">
    <property type="entry name" value="NAD(P)-bd_dom_sf"/>
</dbReference>
<evidence type="ECO:0000256" key="1">
    <source>
        <dbReference type="ARBA" id="ARBA00005059"/>
    </source>
</evidence>
<dbReference type="SUPFAM" id="SSF69075">
    <property type="entry name" value="Glutamyl tRNA-reductase dimerization domain"/>
    <property type="match status" value="1"/>
</dbReference>
<comment type="miscellaneous">
    <text evidence="8">During catalysis, the active site Cys acts as a nucleophile attacking the alpha-carbonyl group of tRNA-bound glutamate with the formation of a thioester intermediate between enzyme and glutamate, and the concomitant release of tRNA(Glu). The thioester intermediate is finally reduced by direct hydride transfer from NADPH, to form the product GSA.</text>
</comment>
<comment type="caution">
    <text evidence="13">The sequence shown here is derived from an EMBL/GenBank/DDBJ whole genome shotgun (WGS) entry which is preliminary data.</text>
</comment>
<keyword evidence="14" id="KW-1185">Reference proteome</keyword>
<feature type="domain" description="Quinate/shikimate 5-dehydrogenase/glutamyl-tRNA reductase" evidence="11">
    <location>
        <begin position="173"/>
        <end position="299"/>
    </location>
</feature>
<dbReference type="NCBIfam" id="TIGR01035">
    <property type="entry name" value="hemA"/>
    <property type="match status" value="1"/>
</dbReference>
<dbReference type="RefSeq" id="WP_369203423.1">
    <property type="nucleotide sequence ID" value="NZ_JBFNXQ010000007.1"/>
</dbReference>
<proteinExistence type="inferred from homology"/>
<dbReference type="PANTHER" id="PTHR43013:SF1">
    <property type="entry name" value="GLUTAMYL-TRNA REDUCTASE"/>
    <property type="match status" value="1"/>
</dbReference>
<dbReference type="InterPro" id="IPR015895">
    <property type="entry name" value="4pyrrol_synth_GluRdtase_N"/>
</dbReference>
<dbReference type="InterPro" id="IPR036453">
    <property type="entry name" value="GluRdtase_dimer_dom_sf"/>
</dbReference>
<evidence type="ECO:0000313" key="14">
    <source>
        <dbReference type="Proteomes" id="UP001560045"/>
    </source>
</evidence>
<feature type="binding site" evidence="8">
    <location>
        <begin position="189"/>
        <end position="194"/>
    </location>
    <ligand>
        <name>NADP(+)</name>
        <dbReference type="ChEBI" id="CHEBI:58349"/>
    </ligand>
</feature>
<dbReference type="PROSITE" id="PS00747">
    <property type="entry name" value="GLUTR"/>
    <property type="match status" value="1"/>
</dbReference>
<feature type="binding site" evidence="8">
    <location>
        <position position="109"/>
    </location>
    <ligand>
        <name>substrate</name>
    </ligand>
</feature>